<dbReference type="OrthoDB" id="2932980at2759"/>
<evidence type="ECO:0000256" key="3">
    <source>
        <dbReference type="SAM" id="MobiDB-lite"/>
    </source>
</evidence>
<dbReference type="Pfam" id="PF00596">
    <property type="entry name" value="Aldolase_II"/>
    <property type="match status" value="1"/>
</dbReference>
<dbReference type="GO" id="GO:0005829">
    <property type="term" value="C:cytosol"/>
    <property type="evidence" value="ECO:0007669"/>
    <property type="project" value="TreeGrafter"/>
</dbReference>
<feature type="region of interest" description="Disordered" evidence="3">
    <location>
        <begin position="1"/>
        <end position="20"/>
    </location>
</feature>
<proteinExistence type="predicted"/>
<protein>
    <recommendedName>
        <fullName evidence="4">Class II aldolase/adducin N-terminal domain-containing protein</fullName>
    </recommendedName>
</protein>
<dbReference type="Proteomes" id="UP000503462">
    <property type="component" value="Chromosome 4"/>
</dbReference>
<name>A0A6H0Y1E7_9PEZI</name>
<dbReference type="EMBL" id="CP051142">
    <property type="protein sequence ID" value="QIX00862.1"/>
    <property type="molecule type" value="Genomic_DNA"/>
</dbReference>
<evidence type="ECO:0000259" key="4">
    <source>
        <dbReference type="SMART" id="SM01007"/>
    </source>
</evidence>
<organism evidence="5 6">
    <name type="scientific">Peltaster fructicola</name>
    <dbReference type="NCBI Taxonomy" id="286661"/>
    <lineage>
        <taxon>Eukaryota</taxon>
        <taxon>Fungi</taxon>
        <taxon>Dikarya</taxon>
        <taxon>Ascomycota</taxon>
        <taxon>Pezizomycotina</taxon>
        <taxon>Dothideomycetes</taxon>
        <taxon>Dothideomycetes incertae sedis</taxon>
        <taxon>Peltaster</taxon>
    </lineage>
</organism>
<evidence type="ECO:0000313" key="5">
    <source>
        <dbReference type="EMBL" id="QIX00862.1"/>
    </source>
</evidence>
<reference evidence="5 6" key="1">
    <citation type="journal article" date="2016" name="Sci. Rep.">
        <title>Peltaster fructicola genome reveals evolution from an invasive phytopathogen to an ectophytic parasite.</title>
        <authorList>
            <person name="Xu C."/>
            <person name="Chen H."/>
            <person name="Gleason M.L."/>
            <person name="Xu J.R."/>
            <person name="Liu H."/>
            <person name="Zhang R."/>
            <person name="Sun G."/>
        </authorList>
    </citation>
    <scope>NUCLEOTIDE SEQUENCE [LARGE SCALE GENOMIC DNA]</scope>
    <source>
        <strain evidence="5 6">LNHT1506</strain>
    </source>
</reference>
<dbReference type="AlphaFoldDB" id="A0A6H0Y1E7"/>
<dbReference type="PANTHER" id="PTHR22789:SF0">
    <property type="entry name" value="3-OXO-TETRONATE 4-PHOSPHATE DECARBOXYLASE-RELATED"/>
    <property type="match status" value="1"/>
</dbReference>
<dbReference type="InterPro" id="IPR050197">
    <property type="entry name" value="Aldolase_class_II_sugar_metab"/>
</dbReference>
<dbReference type="SMART" id="SM01007">
    <property type="entry name" value="Aldolase_II"/>
    <property type="match status" value="1"/>
</dbReference>
<feature type="compositionally biased region" description="Basic and acidic residues" evidence="3">
    <location>
        <begin position="9"/>
        <end position="20"/>
    </location>
</feature>
<dbReference type="InterPro" id="IPR036409">
    <property type="entry name" value="Aldolase_II/adducin_N_sf"/>
</dbReference>
<keyword evidence="1" id="KW-0479">Metal-binding</keyword>
<dbReference type="GO" id="GO:0016832">
    <property type="term" value="F:aldehyde-lyase activity"/>
    <property type="evidence" value="ECO:0007669"/>
    <property type="project" value="TreeGrafter"/>
</dbReference>
<dbReference type="Gene3D" id="3.40.225.10">
    <property type="entry name" value="Class II aldolase/adducin N-terminal domain"/>
    <property type="match status" value="1"/>
</dbReference>
<evidence type="ECO:0000313" key="6">
    <source>
        <dbReference type="Proteomes" id="UP000503462"/>
    </source>
</evidence>
<dbReference type="GO" id="GO:0046872">
    <property type="term" value="F:metal ion binding"/>
    <property type="evidence" value="ECO:0007669"/>
    <property type="project" value="UniProtKB-KW"/>
</dbReference>
<sequence length="292" mass="31737">MNPIAALTKSKESQDKPSEDELKRSALLKASTPPSEALFRTLITANHILHYHSVCDAYGHISVRNPQNPSTFFISKDLAPALVSCRDDIEEYRVSDATPVNENAPKGYLERFIHSEMYKKYSSVNAVIHSHNEAVLPFSISSMPLRPVFHMAGVVGAQVPVFDIALHYKSSDSTHSLLVTNEHLGAALAAGFNPSSLSSKATSLVYNLVTSSTPEPVAFPPNPTVLMRGHGFTCVGKTIEEAVFRAVYTCTNARVQTTSLLLQGTFNIGMVGERMGHGDKEPGPAKTETVVR</sequence>
<dbReference type="SUPFAM" id="SSF53639">
    <property type="entry name" value="AraD/HMP-PK domain-like"/>
    <property type="match status" value="2"/>
</dbReference>
<accession>A0A6H0Y1E7</accession>
<gene>
    <name evidence="5" type="ORF">AMS68_006379</name>
</gene>
<dbReference type="PANTHER" id="PTHR22789">
    <property type="entry name" value="FUCULOSE PHOSPHATE ALDOLASE"/>
    <property type="match status" value="1"/>
</dbReference>
<evidence type="ECO:0000256" key="2">
    <source>
        <dbReference type="ARBA" id="ARBA00023239"/>
    </source>
</evidence>
<dbReference type="GO" id="GO:0019323">
    <property type="term" value="P:pentose catabolic process"/>
    <property type="evidence" value="ECO:0007669"/>
    <property type="project" value="TreeGrafter"/>
</dbReference>
<evidence type="ECO:0000256" key="1">
    <source>
        <dbReference type="ARBA" id="ARBA00022723"/>
    </source>
</evidence>
<dbReference type="InterPro" id="IPR001303">
    <property type="entry name" value="Aldolase_II/adducin_N"/>
</dbReference>
<feature type="domain" description="Class II aldolase/adducin N-terminal" evidence="4">
    <location>
        <begin position="40"/>
        <end position="257"/>
    </location>
</feature>
<keyword evidence="2" id="KW-0456">Lyase</keyword>
<keyword evidence="6" id="KW-1185">Reference proteome</keyword>